<protein>
    <submittedName>
        <fullName evidence="3">HTH_48 domain-containing protein</fullName>
    </submittedName>
</protein>
<evidence type="ECO:0000259" key="1">
    <source>
        <dbReference type="Pfam" id="PF17906"/>
    </source>
</evidence>
<sequence>MIQRDADLSKWILSQTSHPSPHYSYCKHPKAKNEQDHELFLTPRICYFSATKGGASRHMMVNGSRQRGLMCSGANHVKVLLYIVLCFLSIEEMTKTEIRFQGVHKDFRCTFIKFKIEKRLKSLFLDVLYISLYTAFNKMSYQKLHIRHNILYEFQQGKNAAEACKSIYSILG</sequence>
<accession>A0A1I7WUS7</accession>
<reference evidence="3" key="1">
    <citation type="submission" date="2016-11" db="UniProtKB">
        <authorList>
            <consortium name="WormBaseParasite"/>
        </authorList>
    </citation>
    <scope>IDENTIFICATION</scope>
</reference>
<dbReference type="Proteomes" id="UP000095283">
    <property type="component" value="Unplaced"/>
</dbReference>
<name>A0A1I7WUS7_HETBA</name>
<dbReference type="Pfam" id="PF17906">
    <property type="entry name" value="HTH_48"/>
    <property type="match status" value="1"/>
</dbReference>
<dbReference type="InterPro" id="IPR041426">
    <property type="entry name" value="Mos1_HTH"/>
</dbReference>
<proteinExistence type="predicted"/>
<dbReference type="WBParaSite" id="Hba_08888">
    <property type="protein sequence ID" value="Hba_08888"/>
    <property type="gene ID" value="Hba_08888"/>
</dbReference>
<keyword evidence="2" id="KW-1185">Reference proteome</keyword>
<evidence type="ECO:0000313" key="2">
    <source>
        <dbReference type="Proteomes" id="UP000095283"/>
    </source>
</evidence>
<dbReference type="Gene3D" id="1.10.10.1450">
    <property type="match status" value="1"/>
</dbReference>
<evidence type="ECO:0000313" key="3">
    <source>
        <dbReference type="WBParaSite" id="Hba_08888"/>
    </source>
</evidence>
<organism evidence="2 3">
    <name type="scientific">Heterorhabditis bacteriophora</name>
    <name type="common">Entomopathogenic nematode worm</name>
    <dbReference type="NCBI Taxonomy" id="37862"/>
    <lineage>
        <taxon>Eukaryota</taxon>
        <taxon>Metazoa</taxon>
        <taxon>Ecdysozoa</taxon>
        <taxon>Nematoda</taxon>
        <taxon>Chromadorea</taxon>
        <taxon>Rhabditida</taxon>
        <taxon>Rhabditina</taxon>
        <taxon>Rhabditomorpha</taxon>
        <taxon>Strongyloidea</taxon>
        <taxon>Heterorhabditidae</taxon>
        <taxon>Heterorhabditis</taxon>
    </lineage>
</organism>
<dbReference type="AlphaFoldDB" id="A0A1I7WUS7"/>
<feature type="domain" description="Mos1 transposase HTH" evidence="1">
    <location>
        <begin position="143"/>
        <end position="172"/>
    </location>
</feature>